<accession>A0A225WK30</accession>
<evidence type="ECO:0000313" key="2">
    <source>
        <dbReference type="Proteomes" id="UP000198211"/>
    </source>
</evidence>
<dbReference type="Proteomes" id="UP000198211">
    <property type="component" value="Unassembled WGS sequence"/>
</dbReference>
<dbReference type="EMBL" id="NBNE01000747">
    <property type="protein sequence ID" value="OWZ17479.1"/>
    <property type="molecule type" value="Genomic_DNA"/>
</dbReference>
<proteinExistence type="predicted"/>
<keyword evidence="2" id="KW-1185">Reference proteome</keyword>
<sequence length="120" mass="13297">MCRTAALVQPPPLLFELSSPTTSPFELPVSPALLPLEAKLLETATEPNPVGPTRRSGLHFEYNDNGLMFKDETYAREVTDRVVQLIYTAMTPDTSSINTHLAKKALKYRNVGMTKAHGRI</sequence>
<reference evidence="2" key="1">
    <citation type="submission" date="2017-03" db="EMBL/GenBank/DDBJ databases">
        <title>Phytopthora megakarya and P. palmivora, two closely related causual agents of cacao black pod achieved similar genome size and gene model numbers by different mechanisms.</title>
        <authorList>
            <person name="Ali S."/>
            <person name="Shao J."/>
            <person name="Larry D.J."/>
            <person name="Kronmiller B."/>
            <person name="Shen D."/>
            <person name="Strem M.D."/>
            <person name="Melnick R.L."/>
            <person name="Guiltinan M.J."/>
            <person name="Tyler B.M."/>
            <person name="Meinhardt L.W."/>
            <person name="Bailey B.A."/>
        </authorList>
    </citation>
    <scope>NUCLEOTIDE SEQUENCE [LARGE SCALE GENOMIC DNA]</scope>
    <source>
        <strain evidence="2">zdho120</strain>
    </source>
</reference>
<organism evidence="1 2">
    <name type="scientific">Phytophthora megakarya</name>
    <dbReference type="NCBI Taxonomy" id="4795"/>
    <lineage>
        <taxon>Eukaryota</taxon>
        <taxon>Sar</taxon>
        <taxon>Stramenopiles</taxon>
        <taxon>Oomycota</taxon>
        <taxon>Peronosporomycetes</taxon>
        <taxon>Peronosporales</taxon>
        <taxon>Peronosporaceae</taxon>
        <taxon>Phytophthora</taxon>
    </lineage>
</organism>
<comment type="caution">
    <text evidence="1">The sequence shown here is derived from an EMBL/GenBank/DDBJ whole genome shotgun (WGS) entry which is preliminary data.</text>
</comment>
<name>A0A225WK30_9STRA</name>
<gene>
    <name evidence="1" type="ORF">PHMEG_0008568</name>
</gene>
<dbReference type="AlphaFoldDB" id="A0A225WK30"/>
<protein>
    <submittedName>
        <fullName evidence="1">Uncharacterized protein</fullName>
    </submittedName>
</protein>
<dbReference type="OrthoDB" id="103220at2759"/>
<evidence type="ECO:0000313" key="1">
    <source>
        <dbReference type="EMBL" id="OWZ17479.1"/>
    </source>
</evidence>